<name>A0A0B7B8T2_9EUPU</name>
<dbReference type="AlphaFoldDB" id="A0A0B7B8T2"/>
<evidence type="ECO:0000313" key="1">
    <source>
        <dbReference type="EMBL" id="CEK89322.1"/>
    </source>
</evidence>
<dbReference type="EMBL" id="HACG01042457">
    <property type="protein sequence ID" value="CEK89322.1"/>
    <property type="molecule type" value="Transcribed_RNA"/>
</dbReference>
<reference evidence="1" key="1">
    <citation type="submission" date="2014-12" db="EMBL/GenBank/DDBJ databases">
        <title>Insight into the proteome of Arion vulgaris.</title>
        <authorList>
            <person name="Aradska J."/>
            <person name="Bulat T."/>
            <person name="Smidak R."/>
            <person name="Sarate P."/>
            <person name="Gangsoo J."/>
            <person name="Sialana F."/>
            <person name="Bilban M."/>
            <person name="Lubec G."/>
        </authorList>
    </citation>
    <scope>NUCLEOTIDE SEQUENCE</scope>
    <source>
        <tissue evidence="1">Skin</tissue>
    </source>
</reference>
<accession>A0A0B7B8T2</accession>
<feature type="non-terminal residue" evidence="1">
    <location>
        <position position="75"/>
    </location>
</feature>
<sequence length="75" mass="8570">RSIPLLVQFLVECHGHLGVRCIKRADMLASIAGEFSMYKGDVLLSLGNLLLDEDIRIDVEYINRFNEFEIMHCTS</sequence>
<organism evidence="1">
    <name type="scientific">Arion vulgaris</name>
    <dbReference type="NCBI Taxonomy" id="1028688"/>
    <lineage>
        <taxon>Eukaryota</taxon>
        <taxon>Metazoa</taxon>
        <taxon>Spiralia</taxon>
        <taxon>Lophotrochozoa</taxon>
        <taxon>Mollusca</taxon>
        <taxon>Gastropoda</taxon>
        <taxon>Heterobranchia</taxon>
        <taxon>Euthyneura</taxon>
        <taxon>Panpulmonata</taxon>
        <taxon>Eupulmonata</taxon>
        <taxon>Stylommatophora</taxon>
        <taxon>Helicina</taxon>
        <taxon>Arionoidea</taxon>
        <taxon>Arionidae</taxon>
        <taxon>Arion</taxon>
    </lineage>
</organism>
<feature type="non-terminal residue" evidence="1">
    <location>
        <position position="1"/>
    </location>
</feature>
<gene>
    <name evidence="1" type="primary">ORF170183</name>
</gene>
<proteinExistence type="predicted"/>
<protein>
    <submittedName>
        <fullName evidence="1">Uncharacterized protein</fullName>
    </submittedName>
</protein>